<evidence type="ECO:0000256" key="5">
    <source>
        <dbReference type="PROSITE-ProRule" id="PRU01240"/>
    </source>
</evidence>
<dbReference type="InterPro" id="IPR022398">
    <property type="entry name" value="Peptidase_S8_His-AS"/>
</dbReference>
<keyword evidence="7" id="KW-0732">Signal</keyword>
<keyword evidence="10" id="KW-1185">Reference proteome</keyword>
<keyword evidence="3 5" id="KW-0378">Hydrolase</keyword>
<evidence type="ECO:0000313" key="10">
    <source>
        <dbReference type="Proteomes" id="UP001500280"/>
    </source>
</evidence>
<dbReference type="PROSITE" id="PS00138">
    <property type="entry name" value="SUBTILASE_SER"/>
    <property type="match status" value="1"/>
</dbReference>
<feature type="active site" description="Charge relay system" evidence="5">
    <location>
        <position position="225"/>
    </location>
</feature>
<evidence type="ECO:0000256" key="2">
    <source>
        <dbReference type="ARBA" id="ARBA00022670"/>
    </source>
</evidence>
<dbReference type="PROSITE" id="PS00136">
    <property type="entry name" value="SUBTILASE_ASP"/>
    <property type="match status" value="1"/>
</dbReference>
<dbReference type="SUPFAM" id="SSF52743">
    <property type="entry name" value="Subtilisin-like"/>
    <property type="match status" value="1"/>
</dbReference>
<organism evidence="9 10">
    <name type="scientific">Kribbella yunnanensis</name>
    <dbReference type="NCBI Taxonomy" id="190194"/>
    <lineage>
        <taxon>Bacteria</taxon>
        <taxon>Bacillati</taxon>
        <taxon>Actinomycetota</taxon>
        <taxon>Actinomycetes</taxon>
        <taxon>Propionibacteriales</taxon>
        <taxon>Kribbellaceae</taxon>
        <taxon>Kribbella</taxon>
    </lineage>
</organism>
<dbReference type="InterPro" id="IPR036852">
    <property type="entry name" value="Peptidase_S8/S53_dom_sf"/>
</dbReference>
<feature type="signal peptide" evidence="7">
    <location>
        <begin position="1"/>
        <end position="16"/>
    </location>
</feature>
<dbReference type="InterPro" id="IPR023828">
    <property type="entry name" value="Peptidase_S8_Ser-AS"/>
</dbReference>
<feature type="active site" description="Charge relay system" evidence="5">
    <location>
        <position position="257"/>
    </location>
</feature>
<dbReference type="PROSITE" id="PS00137">
    <property type="entry name" value="SUBTILASE_HIS"/>
    <property type="match status" value="1"/>
</dbReference>
<evidence type="ECO:0000313" key="9">
    <source>
        <dbReference type="EMBL" id="GAA1669812.1"/>
    </source>
</evidence>
<dbReference type="Gene3D" id="3.40.50.200">
    <property type="entry name" value="Peptidase S8/S53 domain"/>
    <property type="match status" value="1"/>
</dbReference>
<dbReference type="InterPro" id="IPR000209">
    <property type="entry name" value="Peptidase_S8/S53_dom"/>
</dbReference>
<name>A0ABN2GEJ4_9ACTN</name>
<evidence type="ECO:0000256" key="7">
    <source>
        <dbReference type="SAM" id="SignalP"/>
    </source>
</evidence>
<feature type="active site" description="Charge relay system" evidence="5">
    <location>
        <position position="431"/>
    </location>
</feature>
<feature type="chain" id="PRO_5047080706" evidence="7">
    <location>
        <begin position="17"/>
        <end position="1229"/>
    </location>
</feature>
<comment type="similarity">
    <text evidence="1 5 6">Belongs to the peptidase S8 family.</text>
</comment>
<dbReference type="PANTHER" id="PTHR43806:SF11">
    <property type="entry name" value="CEREVISIN-RELATED"/>
    <property type="match status" value="1"/>
</dbReference>
<keyword evidence="4 5" id="KW-0720">Serine protease</keyword>
<accession>A0ABN2GEJ4</accession>
<evidence type="ECO:0000256" key="4">
    <source>
        <dbReference type="ARBA" id="ARBA00022825"/>
    </source>
</evidence>
<evidence type="ECO:0000256" key="3">
    <source>
        <dbReference type="ARBA" id="ARBA00022801"/>
    </source>
</evidence>
<protein>
    <submittedName>
        <fullName evidence="9">S8 family serine peptidase</fullName>
    </submittedName>
</protein>
<dbReference type="InterPro" id="IPR050131">
    <property type="entry name" value="Peptidase_S8_subtilisin-like"/>
</dbReference>
<dbReference type="EMBL" id="BAAANF010000003">
    <property type="protein sequence ID" value="GAA1669812.1"/>
    <property type="molecule type" value="Genomic_DNA"/>
</dbReference>
<dbReference type="PANTHER" id="PTHR43806">
    <property type="entry name" value="PEPTIDASE S8"/>
    <property type="match status" value="1"/>
</dbReference>
<dbReference type="Proteomes" id="UP001500280">
    <property type="component" value="Unassembled WGS sequence"/>
</dbReference>
<evidence type="ECO:0000256" key="1">
    <source>
        <dbReference type="ARBA" id="ARBA00011073"/>
    </source>
</evidence>
<dbReference type="Pfam" id="PF00082">
    <property type="entry name" value="Peptidase_S8"/>
    <property type="match status" value="1"/>
</dbReference>
<gene>
    <name evidence="9" type="ORF">GCM10009745_10330</name>
</gene>
<dbReference type="InterPro" id="IPR023827">
    <property type="entry name" value="Peptidase_S8_Asp-AS"/>
</dbReference>
<evidence type="ECO:0000259" key="8">
    <source>
        <dbReference type="Pfam" id="PF00082"/>
    </source>
</evidence>
<dbReference type="PRINTS" id="PR00723">
    <property type="entry name" value="SUBTILISIN"/>
</dbReference>
<sequence length="1229" mass="128243">MALAGAALLTTAAGVAATADVGAGWQTGAQPGDSQRVLTLLTGDRVAVTARPGMPEQVRFLPTAGSGSAGATVSRANGHTFVVPFAARTPIASGRMDRQLFDITTLLAQLGDDQASDRIPVIVEYDGPPREAAAKAQRALPGTADGTALTSIGARAESVRRTTAKDFWQSLAGSGLQKRSAQAVRKVSLDRKVAPALDWSVPQIGATTAWKRGLTGKGVKVAVLDTGIDATHPDLKGKVQAAKDFSGSGNIVDHYGHGTHVAGTIGGTGAASKGKYRGVAPDVTLLNGKVIGDDGMSSESKVIAGMEWAVAQGAKVVNLSLHADGTDGTSALARSLDALSKKSGTLFVAAAGNGCGRRGLIQAPGAAEQALTVANLERDGSLNESSCLGPNPDHTGKPDIAAPGTDIVAALAAGSEGEPVDKYYTPMTGTSMATPHVVGTAALLAQQHGDWKGDRIKARLISTADPLLKQPLDDSGTGRVDADQATDNGVTVDTAELEMGTYLWPHRAPKPFSQVLTYQNNGTTAVTLNLSAPLDAGDNGAAAKLSTTKLVVPAKGKASVTVSADPGLGKVGRHAGRVVATPAQGDPLYTSYGWFLEPEMYDVTVKGVLGDGTPADSLLFVTRPDGGPVDTWDGNGGPDMINGVAKMRIEPGVYSIVGTFLQPATAKTADKLVIAAQPEVRIRKATTITLDARKAVPVGVSLAGKHQLAPAASSMAYYRLNRFGKLSGFEEVEVDDTPIELRAVPTSGVTVGKMEFSTATRHETPPYRMKLGTRELPVAELTDGPRIAGTKLLTAVNAGTGTAADLKRAVGKLAVVALDGLQGQVDVARAAQQAKVAGVLFYDPNVAGFGVDELFLGDRTLRIPVLHTSREVAKTLSGKVVRIDGTNGSPEVFDLLKAWPGRVPLRPVHQYQKAQLARIAESYAAHSKVTQLWESKVGYTPLGEAHGLRPLPLAIGPFQRTAYVTPGAWEQRVDIGSADSGSRGRAAAYRYRTGERRTVAWGGPVATSGLPSATTTWPSDIGVQRTGKNLVIGLAPFVAGGAQYEEPDGLSTGTYALSLKRDGKVLVEAEELLINGPVPDAPGNYQLALDVQRSEPWWKYSTQIRSTWDFRSRAGAAETMPLILADLGLPQATNLNQARVGTATPLTVSLRHQTGAPTASYKSVKLLMSYDGRSWKPVPLSKKSATLYTASVNHPAARAGGTVDLKLDVTDAAGGRLQQQVTKAYGLTK</sequence>
<keyword evidence="2 5" id="KW-0645">Protease</keyword>
<reference evidence="9 10" key="1">
    <citation type="journal article" date="2019" name="Int. J. Syst. Evol. Microbiol.">
        <title>The Global Catalogue of Microorganisms (GCM) 10K type strain sequencing project: providing services to taxonomists for standard genome sequencing and annotation.</title>
        <authorList>
            <consortium name="The Broad Institute Genomics Platform"/>
            <consortium name="The Broad Institute Genome Sequencing Center for Infectious Disease"/>
            <person name="Wu L."/>
            <person name="Ma J."/>
        </authorList>
    </citation>
    <scope>NUCLEOTIDE SEQUENCE [LARGE SCALE GENOMIC DNA]</scope>
    <source>
        <strain evidence="9 10">JCM 14307</strain>
    </source>
</reference>
<feature type="domain" description="Peptidase S8/S53" evidence="8">
    <location>
        <begin position="216"/>
        <end position="473"/>
    </location>
</feature>
<comment type="caution">
    <text evidence="9">The sequence shown here is derived from an EMBL/GenBank/DDBJ whole genome shotgun (WGS) entry which is preliminary data.</text>
</comment>
<dbReference type="PROSITE" id="PS51892">
    <property type="entry name" value="SUBTILASE"/>
    <property type="match status" value="1"/>
</dbReference>
<dbReference type="InterPro" id="IPR015500">
    <property type="entry name" value="Peptidase_S8_subtilisin-rel"/>
</dbReference>
<evidence type="ECO:0000256" key="6">
    <source>
        <dbReference type="RuleBase" id="RU003355"/>
    </source>
</evidence>
<proteinExistence type="inferred from homology"/>